<dbReference type="Proteomes" id="UP001154111">
    <property type="component" value="Chromosome"/>
</dbReference>
<evidence type="ECO:0000259" key="1">
    <source>
        <dbReference type="Pfam" id="PF01408"/>
    </source>
</evidence>
<dbReference type="PANTHER" id="PTHR43054:SF1">
    <property type="entry name" value="SCYLLO-INOSITOL 2-DEHYDROGENASE (NADP(+)) IOLU"/>
    <property type="match status" value="1"/>
</dbReference>
<keyword evidence="5" id="KW-1185">Reference proteome</keyword>
<evidence type="ECO:0000313" key="3">
    <source>
        <dbReference type="EMBL" id="CAH2760630.1"/>
    </source>
</evidence>
<dbReference type="InterPro" id="IPR036291">
    <property type="entry name" value="NAD(P)-bd_dom_sf"/>
</dbReference>
<dbReference type="Proteomes" id="UP001154095">
    <property type="component" value="Chromosome"/>
</dbReference>
<evidence type="ECO:0000313" key="5">
    <source>
        <dbReference type="Proteomes" id="UP001154095"/>
    </source>
</evidence>
<feature type="domain" description="Gfo/Idh/MocA-like oxidoreductase N-terminal" evidence="1">
    <location>
        <begin position="1"/>
        <end position="116"/>
    </location>
</feature>
<dbReference type="RefSeq" id="WP_254007030.1">
    <property type="nucleotide sequence ID" value="NZ_OW659477.1"/>
</dbReference>
<dbReference type="EMBL" id="OW659477">
    <property type="protein sequence ID" value="CAH2760630.1"/>
    <property type="molecule type" value="Genomic_DNA"/>
</dbReference>
<accession>A0AAU9VD24</accession>
<sequence>MNIGTIGTGVIVEEFIKSTQDLSGVSFKAVYSRTQGRADALAKRFGIKQTHTSLDALFSDSLVDTIYIASPNSLHYEQAYAALKAGKHVIVEKPFVETEERAQQLIRYAQDHNLFLFEAICNIHLPHYQFIKSNLEVIGNIKLVQCNFSQYSSRYDALLAGETPNVFNPHFSGGALADINIYNIHFVVGIFGMPDEVKYYANKHPNGIDTSGILIMKYPTMTVECVGAKDSFSQNFGQIQGDKGYIYIPESVSSIESVSIVTKDSKELINIQDLPRLAYQVEVFERAIRTQDFALRDLYLEQTLSVVRVAEKARKTANNYSKPTQ</sequence>
<dbReference type="SUPFAM" id="SSF51735">
    <property type="entry name" value="NAD(P)-binding Rossmann-fold domains"/>
    <property type="match status" value="1"/>
</dbReference>
<name>A0AAU9VD24_9FIRM</name>
<dbReference type="Pfam" id="PF01408">
    <property type="entry name" value="GFO_IDH_MocA"/>
    <property type="match status" value="1"/>
</dbReference>
<gene>
    <name evidence="3" type="primary">iolU</name>
    <name evidence="3" type="ORF">ERYAMS2_00264</name>
    <name evidence="4" type="ORF">ERYAMS_01822</name>
</gene>
<dbReference type="Pfam" id="PF22725">
    <property type="entry name" value="GFO_IDH_MocA_C3"/>
    <property type="match status" value="1"/>
</dbReference>
<dbReference type="GO" id="GO:0102497">
    <property type="term" value="F:scyllo-inositol dehydrogenase (NADP+) activity"/>
    <property type="evidence" value="ECO:0007669"/>
    <property type="project" value="UniProtKB-EC"/>
</dbReference>
<protein>
    <submittedName>
        <fullName evidence="3">Gfo/Idh/MocA family oxidoreductase</fullName>
        <ecNumber evidence="3">1.1.1.371</ecNumber>
    </submittedName>
</protein>
<dbReference type="EMBL" id="OW659496">
    <property type="protein sequence ID" value="CAH2763921.1"/>
    <property type="molecule type" value="Genomic_DNA"/>
</dbReference>
<dbReference type="GO" id="GO:0000166">
    <property type="term" value="F:nucleotide binding"/>
    <property type="evidence" value="ECO:0007669"/>
    <property type="project" value="InterPro"/>
</dbReference>
<feature type="domain" description="GFO/IDH/MocA-like oxidoreductase" evidence="2">
    <location>
        <begin position="137"/>
        <end position="246"/>
    </location>
</feature>
<dbReference type="Gene3D" id="3.40.50.720">
    <property type="entry name" value="NAD(P)-binding Rossmann-like Domain"/>
    <property type="match status" value="1"/>
</dbReference>
<organism evidence="3 6">
    <name type="scientific">Erysipelothrix amsterdamensis</name>
    <dbReference type="NCBI Taxonomy" id="2929157"/>
    <lineage>
        <taxon>Bacteria</taxon>
        <taxon>Bacillati</taxon>
        <taxon>Bacillota</taxon>
        <taxon>Erysipelotrichia</taxon>
        <taxon>Erysipelotrichales</taxon>
        <taxon>Erysipelotrichaceae</taxon>
        <taxon>Erysipelothrix</taxon>
    </lineage>
</organism>
<dbReference type="SUPFAM" id="SSF55347">
    <property type="entry name" value="Glyceraldehyde-3-phosphate dehydrogenase-like, C-terminal domain"/>
    <property type="match status" value="1"/>
</dbReference>
<evidence type="ECO:0000259" key="2">
    <source>
        <dbReference type="Pfam" id="PF22725"/>
    </source>
</evidence>
<keyword evidence="3" id="KW-0560">Oxidoreductase</keyword>
<dbReference type="AlphaFoldDB" id="A0AAU9VD24"/>
<dbReference type="EC" id="1.1.1.371" evidence="3"/>
<proteinExistence type="predicted"/>
<dbReference type="InterPro" id="IPR000683">
    <property type="entry name" value="Gfo/Idh/MocA-like_OxRdtase_N"/>
</dbReference>
<dbReference type="PANTHER" id="PTHR43054">
    <property type="match status" value="1"/>
</dbReference>
<dbReference type="InterPro" id="IPR055170">
    <property type="entry name" value="GFO_IDH_MocA-like_dom"/>
</dbReference>
<evidence type="ECO:0000313" key="6">
    <source>
        <dbReference type="Proteomes" id="UP001154111"/>
    </source>
</evidence>
<reference evidence="3" key="1">
    <citation type="submission" date="2022-04" db="EMBL/GenBank/DDBJ databases">
        <authorList>
            <person name="Forde T."/>
        </authorList>
    </citation>
    <scope>NUCLEOTIDE SEQUENCE</scope>
    <source>
        <strain evidence="3">A18Y016a</strain>
        <strain evidence="4">A18Y020d</strain>
    </source>
</reference>
<dbReference type="Gene3D" id="3.30.360.10">
    <property type="entry name" value="Dihydrodipicolinate Reductase, domain 2"/>
    <property type="match status" value="1"/>
</dbReference>
<evidence type="ECO:0000313" key="4">
    <source>
        <dbReference type="EMBL" id="CAH2763921.1"/>
    </source>
</evidence>